<dbReference type="Proteomes" id="UP000589738">
    <property type="component" value="Unassembled WGS sequence"/>
</dbReference>
<organism evidence="1 2">
    <name type="scientific">Chryseobacterium shigense</name>
    <dbReference type="NCBI Taxonomy" id="297244"/>
    <lineage>
        <taxon>Bacteria</taxon>
        <taxon>Pseudomonadati</taxon>
        <taxon>Bacteroidota</taxon>
        <taxon>Flavobacteriia</taxon>
        <taxon>Flavobacteriales</taxon>
        <taxon>Weeksellaceae</taxon>
        <taxon>Chryseobacterium group</taxon>
        <taxon>Chryseobacterium</taxon>
    </lineage>
</organism>
<dbReference type="EMBL" id="JACHLC010000001">
    <property type="protein sequence ID" value="MBB6370416.1"/>
    <property type="molecule type" value="Genomic_DNA"/>
</dbReference>
<keyword evidence="2" id="KW-1185">Reference proteome</keyword>
<sequence>MTDADADWLGTKVGFTLKGEGNGTEISFYHTGWKSANGHFRQSSFCWALYLRILRKFAEEGLHVPYSERYHF</sequence>
<dbReference type="Gene3D" id="3.30.530.20">
    <property type="match status" value="1"/>
</dbReference>
<proteinExistence type="predicted"/>
<accession>A0A841MZT1</accession>
<evidence type="ECO:0000313" key="2">
    <source>
        <dbReference type="Proteomes" id="UP000589738"/>
    </source>
</evidence>
<dbReference type="AlphaFoldDB" id="A0A841MZT1"/>
<evidence type="ECO:0000313" key="1">
    <source>
        <dbReference type="EMBL" id="MBB6370416.1"/>
    </source>
</evidence>
<gene>
    <name evidence="1" type="ORF">HNP36_001469</name>
</gene>
<comment type="caution">
    <text evidence="1">The sequence shown here is derived from an EMBL/GenBank/DDBJ whole genome shotgun (WGS) entry which is preliminary data.</text>
</comment>
<name>A0A841MZT1_9FLAO</name>
<reference evidence="1 2" key="1">
    <citation type="submission" date="2020-08" db="EMBL/GenBank/DDBJ databases">
        <title>Functional genomics of gut bacteria from endangered species of beetles.</title>
        <authorList>
            <person name="Carlos-Shanley C."/>
        </authorList>
    </citation>
    <scope>NUCLEOTIDE SEQUENCE [LARGE SCALE GENOMIC DNA]</scope>
    <source>
        <strain evidence="1 2">S00136</strain>
    </source>
</reference>
<dbReference type="InterPro" id="IPR023393">
    <property type="entry name" value="START-like_dom_sf"/>
</dbReference>
<dbReference type="SUPFAM" id="SSF55961">
    <property type="entry name" value="Bet v1-like"/>
    <property type="match status" value="1"/>
</dbReference>
<protein>
    <submittedName>
        <fullName evidence="1">Uncharacterized protein</fullName>
    </submittedName>
</protein>